<dbReference type="OrthoDB" id="3687641at2759"/>
<dbReference type="InParanoid" id="A0A1V8SGZ3"/>
<evidence type="ECO:0000256" key="3">
    <source>
        <dbReference type="ARBA" id="ARBA00035112"/>
    </source>
</evidence>
<dbReference type="AlphaFoldDB" id="A0A1V8SGZ3"/>
<keyword evidence="5" id="KW-0812">Transmembrane</keyword>
<proteinExistence type="inferred from homology"/>
<dbReference type="Proteomes" id="UP000192596">
    <property type="component" value="Unassembled WGS sequence"/>
</dbReference>
<evidence type="ECO:0000313" key="7">
    <source>
        <dbReference type="Proteomes" id="UP000192596"/>
    </source>
</evidence>
<feature type="transmembrane region" description="Helical" evidence="5">
    <location>
        <begin position="49"/>
        <end position="70"/>
    </location>
</feature>
<dbReference type="PANTHER" id="PTHR33365:SF11">
    <property type="entry name" value="TAT PATHWAY SIGNAL SEQUENCE"/>
    <property type="match status" value="1"/>
</dbReference>
<dbReference type="GO" id="GO:0043386">
    <property type="term" value="P:mycotoxin biosynthetic process"/>
    <property type="evidence" value="ECO:0007669"/>
    <property type="project" value="InterPro"/>
</dbReference>
<evidence type="ECO:0008006" key="8">
    <source>
        <dbReference type="Google" id="ProtNLM"/>
    </source>
</evidence>
<keyword evidence="2" id="KW-0560">Oxidoreductase</keyword>
<comment type="similarity">
    <text evidence="3">Belongs to the ustYa family.</text>
</comment>
<comment type="caution">
    <text evidence="6">The sequence shown here is derived from an EMBL/GenBank/DDBJ whole genome shotgun (WGS) entry which is preliminary data.</text>
</comment>
<evidence type="ECO:0000256" key="5">
    <source>
        <dbReference type="SAM" id="Phobius"/>
    </source>
</evidence>
<dbReference type="EMBL" id="NAJO01000046">
    <property type="protein sequence ID" value="OQN98406.1"/>
    <property type="molecule type" value="Genomic_DNA"/>
</dbReference>
<dbReference type="PANTHER" id="PTHR33365">
    <property type="entry name" value="YALI0B05434P"/>
    <property type="match status" value="1"/>
</dbReference>
<comment type="pathway">
    <text evidence="1">Mycotoxin biosynthesis.</text>
</comment>
<feature type="region of interest" description="Disordered" evidence="4">
    <location>
        <begin position="1"/>
        <end position="35"/>
    </location>
</feature>
<evidence type="ECO:0000313" key="6">
    <source>
        <dbReference type="EMBL" id="OQN98406.1"/>
    </source>
</evidence>
<name>A0A1V8SGZ3_9PEZI</name>
<gene>
    <name evidence="6" type="ORF">B0A48_15674</name>
</gene>
<keyword evidence="5" id="KW-1133">Transmembrane helix</keyword>
<organism evidence="6 7">
    <name type="scientific">Cryoendolithus antarcticus</name>
    <dbReference type="NCBI Taxonomy" id="1507870"/>
    <lineage>
        <taxon>Eukaryota</taxon>
        <taxon>Fungi</taxon>
        <taxon>Dikarya</taxon>
        <taxon>Ascomycota</taxon>
        <taxon>Pezizomycotina</taxon>
        <taxon>Dothideomycetes</taxon>
        <taxon>Dothideomycetidae</taxon>
        <taxon>Cladosporiales</taxon>
        <taxon>Cladosporiaceae</taxon>
        <taxon>Cryoendolithus</taxon>
    </lineage>
</organism>
<reference evidence="7" key="1">
    <citation type="submission" date="2017-03" db="EMBL/GenBank/DDBJ databases">
        <title>Genomes of endolithic fungi from Antarctica.</title>
        <authorList>
            <person name="Coleine C."/>
            <person name="Masonjones S."/>
            <person name="Stajich J.E."/>
        </authorList>
    </citation>
    <scope>NUCLEOTIDE SEQUENCE [LARGE SCALE GENOMIC DNA]</scope>
    <source>
        <strain evidence="7">CCFEE 5527</strain>
    </source>
</reference>
<evidence type="ECO:0000256" key="2">
    <source>
        <dbReference type="ARBA" id="ARBA00023002"/>
    </source>
</evidence>
<dbReference type="GO" id="GO:0016491">
    <property type="term" value="F:oxidoreductase activity"/>
    <property type="evidence" value="ECO:0007669"/>
    <property type="project" value="UniProtKB-KW"/>
</dbReference>
<evidence type="ECO:0000256" key="4">
    <source>
        <dbReference type="SAM" id="MobiDB-lite"/>
    </source>
</evidence>
<evidence type="ECO:0000256" key="1">
    <source>
        <dbReference type="ARBA" id="ARBA00004685"/>
    </source>
</evidence>
<dbReference type="Pfam" id="PF11807">
    <property type="entry name" value="UstYa"/>
    <property type="match status" value="1"/>
</dbReference>
<sequence>MYSRSKPTSHADEASTHLLSPNAPAEYTDDKTADLDGLDTPASLRRLRLWLFGVSSLLALTLLAITVVLWRSVSWETSTVEQLGRNDFVPSMPSHVVTFERNELFSTPSTPEADQAWGSLSPLGDGFIIVPNARDYDLPPGKPSQAGEVFDISVFHQLHCLNHLRTFLFTLKAGMDLNNTREVYDRLLVNQEDHVYHCFDLIRQALMCHPDLTVEWPRTEVDGRRFAFDGWGIQHQCVDWNSVLGFMSKHTVANTEFQRRLCYKVLVALTFVGASPINLIDWTSQAHPNDTAESMAKGAKQPSHLQADLPPRLTESEFFWCAAAAAAFLYGAMELIVLCTTFSPVNI</sequence>
<keyword evidence="5" id="KW-0472">Membrane</keyword>
<protein>
    <recommendedName>
        <fullName evidence="8">Tat pathway signal sequence</fullName>
    </recommendedName>
</protein>
<accession>A0A1V8SGZ3</accession>
<dbReference type="InterPro" id="IPR021765">
    <property type="entry name" value="UstYa-like"/>
</dbReference>
<keyword evidence="7" id="KW-1185">Reference proteome</keyword>
<dbReference type="STRING" id="1507870.A0A1V8SGZ3"/>